<evidence type="ECO:0000313" key="3">
    <source>
        <dbReference type="RefSeq" id="XP_052738392.1"/>
    </source>
</evidence>
<keyword evidence="1" id="KW-1133">Transmembrane helix</keyword>
<name>A0ABM3LH42_BICAN</name>
<gene>
    <name evidence="3" type="primary">LOC112045773</name>
</gene>
<organism evidence="2 3">
    <name type="scientific">Bicyclus anynana</name>
    <name type="common">Squinting bush brown butterfly</name>
    <dbReference type="NCBI Taxonomy" id="110368"/>
    <lineage>
        <taxon>Eukaryota</taxon>
        <taxon>Metazoa</taxon>
        <taxon>Ecdysozoa</taxon>
        <taxon>Arthropoda</taxon>
        <taxon>Hexapoda</taxon>
        <taxon>Insecta</taxon>
        <taxon>Pterygota</taxon>
        <taxon>Neoptera</taxon>
        <taxon>Endopterygota</taxon>
        <taxon>Lepidoptera</taxon>
        <taxon>Glossata</taxon>
        <taxon>Ditrysia</taxon>
        <taxon>Papilionoidea</taxon>
        <taxon>Nymphalidae</taxon>
        <taxon>Satyrinae</taxon>
        <taxon>Satyrini</taxon>
        <taxon>Mycalesina</taxon>
        <taxon>Bicyclus</taxon>
    </lineage>
</organism>
<dbReference type="GeneID" id="112045773"/>
<reference evidence="3" key="1">
    <citation type="submission" date="2025-08" db="UniProtKB">
        <authorList>
            <consortium name="RefSeq"/>
        </authorList>
    </citation>
    <scope>IDENTIFICATION</scope>
</reference>
<feature type="transmembrane region" description="Helical" evidence="1">
    <location>
        <begin position="7"/>
        <end position="30"/>
    </location>
</feature>
<accession>A0ABM3LH42</accession>
<proteinExistence type="predicted"/>
<protein>
    <submittedName>
        <fullName evidence="3">Uncharacterized protein LOC112045773</fullName>
    </submittedName>
</protein>
<keyword evidence="1" id="KW-0472">Membrane</keyword>
<evidence type="ECO:0000256" key="1">
    <source>
        <dbReference type="SAM" id="Phobius"/>
    </source>
</evidence>
<sequence>MSVKRKLLMFMSFMCLNISIVISAPLLQLLQPYPKIVMPPSQQNLQQQLLELQTMPQLYPIPQVVQNQLQPIIILLPDQPINTNFDMKINEHIEENELNIDSDKTKTKDGDEDSVVIDAEPIPILEEQKAFLIIPNGRLSIGDFISAIPFLPIEINVPDTVSWVYNGISSGISGIISIIGSRLPFQRPQENSSMENLNLKSIISELQLKNRNNARPLIMMPLGGLSGHISPSQY</sequence>
<keyword evidence="1" id="KW-0812">Transmembrane</keyword>
<dbReference type="RefSeq" id="XP_052738392.1">
    <property type="nucleotide sequence ID" value="XM_052882432.1"/>
</dbReference>
<evidence type="ECO:0000313" key="2">
    <source>
        <dbReference type="Proteomes" id="UP001652582"/>
    </source>
</evidence>
<keyword evidence="2" id="KW-1185">Reference proteome</keyword>
<dbReference type="Proteomes" id="UP001652582">
    <property type="component" value="Chromosome 7"/>
</dbReference>